<dbReference type="InterPro" id="IPR006357">
    <property type="entry name" value="HAD-SF_hydro_IIA"/>
</dbReference>
<dbReference type="SUPFAM" id="SSF56784">
    <property type="entry name" value="HAD-like"/>
    <property type="match status" value="1"/>
</dbReference>
<accession>A0LUB2</accession>
<dbReference type="Pfam" id="PF13344">
    <property type="entry name" value="Hydrolase_6"/>
    <property type="match status" value="1"/>
</dbReference>
<name>A0LUB2_ACIC1</name>
<dbReference type="STRING" id="351607.Acel_1250"/>
<dbReference type="RefSeq" id="WP_011720085.1">
    <property type="nucleotide sequence ID" value="NC_008578.1"/>
</dbReference>
<dbReference type="AlphaFoldDB" id="A0LUB2"/>
<dbReference type="GO" id="GO:0016791">
    <property type="term" value="F:phosphatase activity"/>
    <property type="evidence" value="ECO:0007669"/>
    <property type="project" value="TreeGrafter"/>
</dbReference>
<dbReference type="PANTHER" id="PTHR19288:SF95">
    <property type="entry name" value="D-GLYCEROL 3-PHOSPHATE PHOSPHATASE"/>
    <property type="match status" value="1"/>
</dbReference>
<dbReference type="OrthoDB" id="3400930at2"/>
<dbReference type="Pfam" id="PF18407">
    <property type="entry name" value="GNAT_like"/>
    <property type="match status" value="1"/>
</dbReference>
<dbReference type="GO" id="GO:0005737">
    <property type="term" value="C:cytoplasm"/>
    <property type="evidence" value="ECO:0007669"/>
    <property type="project" value="TreeGrafter"/>
</dbReference>
<dbReference type="InterPro" id="IPR041065">
    <property type="entry name" value="GNAT-like"/>
</dbReference>
<evidence type="ECO:0000313" key="2">
    <source>
        <dbReference type="EMBL" id="ABK53022.1"/>
    </source>
</evidence>
<feature type="domain" description="GCN5-related N-acetyltransferase-like" evidence="1">
    <location>
        <begin position="286"/>
        <end position="338"/>
    </location>
</feature>
<keyword evidence="2" id="KW-0378">Hydrolase</keyword>
<protein>
    <submittedName>
        <fullName evidence="2">HAD-superfamily hydrolase, subfamily IIA</fullName>
    </submittedName>
</protein>
<dbReference type="EMBL" id="CP000481">
    <property type="protein sequence ID" value="ABK53022.1"/>
    <property type="molecule type" value="Genomic_DNA"/>
</dbReference>
<dbReference type="HOGENOM" id="CLU_043473_1_0_11"/>
<dbReference type="KEGG" id="ace:Acel_1250"/>
<evidence type="ECO:0000259" key="1">
    <source>
        <dbReference type="Pfam" id="PF18407"/>
    </source>
</evidence>
<keyword evidence="3" id="KW-1185">Reference proteome</keyword>
<dbReference type="Proteomes" id="UP000008221">
    <property type="component" value="Chromosome"/>
</dbReference>
<dbReference type="FunCoup" id="A0LUB2">
    <property type="interactions" value="130"/>
</dbReference>
<dbReference type="InParanoid" id="A0LUB2"/>
<gene>
    <name evidence="2" type="ordered locus">Acel_1250</name>
</gene>
<dbReference type="InterPro" id="IPR023214">
    <property type="entry name" value="HAD_sf"/>
</dbReference>
<organism evidence="2 3">
    <name type="scientific">Acidothermus cellulolyticus (strain ATCC 43068 / DSM 8971 / 11B)</name>
    <dbReference type="NCBI Taxonomy" id="351607"/>
    <lineage>
        <taxon>Bacteria</taxon>
        <taxon>Bacillati</taxon>
        <taxon>Actinomycetota</taxon>
        <taxon>Actinomycetes</taxon>
        <taxon>Acidothermales</taxon>
        <taxon>Acidothermaceae</taxon>
        <taxon>Acidothermus</taxon>
    </lineage>
</organism>
<dbReference type="PANTHER" id="PTHR19288">
    <property type="entry name" value="4-NITROPHENYLPHOSPHATASE-RELATED"/>
    <property type="match status" value="1"/>
</dbReference>
<proteinExistence type="predicted"/>
<dbReference type="Gene3D" id="3.40.50.1000">
    <property type="entry name" value="HAD superfamily/HAD-like"/>
    <property type="match status" value="2"/>
</dbReference>
<dbReference type="Pfam" id="PF13242">
    <property type="entry name" value="Hydrolase_like"/>
    <property type="match status" value="1"/>
</dbReference>
<reference evidence="2 3" key="1">
    <citation type="journal article" date="2009" name="Genome Res.">
        <title>Complete genome of the cellulolytic thermophile Acidothermus cellulolyticus 11B provides insights into its ecophysiological and evolutionary adaptations.</title>
        <authorList>
            <person name="Barabote R.D."/>
            <person name="Xie G."/>
            <person name="Leu D.H."/>
            <person name="Normand P."/>
            <person name="Necsulea A."/>
            <person name="Daubin V."/>
            <person name="Medigue C."/>
            <person name="Adney W.S."/>
            <person name="Xu X.C."/>
            <person name="Lapidus A."/>
            <person name="Parales R.E."/>
            <person name="Detter C."/>
            <person name="Pujic P."/>
            <person name="Bruce D."/>
            <person name="Lavire C."/>
            <person name="Challacombe J.F."/>
            <person name="Brettin T.S."/>
            <person name="Berry A.M."/>
        </authorList>
    </citation>
    <scope>NUCLEOTIDE SEQUENCE [LARGE SCALE GENOMIC DNA]</scope>
    <source>
        <strain evidence="3">ATCC 43068 / DSM 8971 / 11B</strain>
    </source>
</reference>
<evidence type="ECO:0000313" key="3">
    <source>
        <dbReference type="Proteomes" id="UP000008221"/>
    </source>
</evidence>
<dbReference type="eggNOG" id="COG0647">
    <property type="taxonomic scope" value="Bacteria"/>
</dbReference>
<dbReference type="InterPro" id="IPR036412">
    <property type="entry name" value="HAD-like_sf"/>
</dbReference>
<sequence>MTSPSVLRATTGPLADEYDAVFVDLDGVVYIGEEPIPPAVAGLAKLRDAGTRVVFITNNASRTPEQVADRLMRLGVAAEPDDVVTSAQAAATLVRDHCGPGARVLVTGSPALRHELRAAGLHPVGSVDDRPDAVVQGYAPDLTYHDLAEAALAVQSGALWIATNADTTLPDPRGMLPGNGALVAAVATATGRQPLIAGKPARALFDEARRRTGADRPIVVGDRPETDVAGARGAGIDVMLVLSGVTTPGVLVTVPPAQRPTYLAADLLGLLDVHPAVEADAGRARCRRWTAYVDGGRVVLDGDGDRVDALRAVLGCVWSAVDAGVAQPDASEALRRIG</sequence>
<dbReference type="NCBIfam" id="TIGR01460">
    <property type="entry name" value="HAD-SF-IIA"/>
    <property type="match status" value="1"/>
</dbReference>